<dbReference type="GO" id="GO:0005737">
    <property type="term" value="C:cytoplasm"/>
    <property type="evidence" value="ECO:0007669"/>
    <property type="project" value="UniProtKB-SubCell"/>
</dbReference>
<dbReference type="EC" id="2.8.1.13" evidence="9"/>
<dbReference type="Gene3D" id="3.40.50.620">
    <property type="entry name" value="HUPs"/>
    <property type="match status" value="1"/>
</dbReference>
<dbReference type="eggNOG" id="COG0482">
    <property type="taxonomic scope" value="Bacteria"/>
</dbReference>
<feature type="site" description="Interaction with tRNA" evidence="9">
    <location>
        <position position="138"/>
    </location>
</feature>
<gene>
    <name evidence="9" type="primary">mnmA</name>
    <name evidence="12" type="synonym">trmU</name>
    <name evidence="12" type="ORF">GCWU000323_01141</name>
</gene>
<keyword evidence="3 9" id="KW-0819">tRNA processing</keyword>
<organism evidence="12 13">
    <name type="scientific">Leptotrichia hofstadii F0254</name>
    <dbReference type="NCBI Taxonomy" id="634994"/>
    <lineage>
        <taxon>Bacteria</taxon>
        <taxon>Fusobacteriati</taxon>
        <taxon>Fusobacteriota</taxon>
        <taxon>Fusobacteriia</taxon>
        <taxon>Fusobacteriales</taxon>
        <taxon>Leptotrichiaceae</taxon>
        <taxon>Leptotrichia</taxon>
    </lineage>
</organism>
<evidence type="ECO:0000256" key="6">
    <source>
        <dbReference type="ARBA" id="ARBA00022884"/>
    </source>
</evidence>
<feature type="region of interest" description="Interaction with tRNA" evidence="9">
    <location>
        <begin position="156"/>
        <end position="158"/>
    </location>
</feature>
<dbReference type="InterPro" id="IPR004506">
    <property type="entry name" value="MnmA-like"/>
</dbReference>
<name>C9MX69_9FUSO</name>
<dbReference type="Pfam" id="PF20258">
    <property type="entry name" value="tRNA_Me_trans_C"/>
    <property type="match status" value="1"/>
</dbReference>
<evidence type="ECO:0000256" key="8">
    <source>
        <dbReference type="ARBA" id="ARBA00051542"/>
    </source>
</evidence>
<dbReference type="Pfam" id="PF20259">
    <property type="entry name" value="tRNA_Me_trans_M"/>
    <property type="match status" value="1"/>
</dbReference>
<feature type="binding site" evidence="9">
    <location>
        <position position="45"/>
    </location>
    <ligand>
        <name>ATP</name>
        <dbReference type="ChEBI" id="CHEBI:30616"/>
    </ligand>
</feature>
<evidence type="ECO:0000259" key="10">
    <source>
        <dbReference type="Pfam" id="PF20258"/>
    </source>
</evidence>
<dbReference type="GO" id="GO:0008168">
    <property type="term" value="F:methyltransferase activity"/>
    <property type="evidence" value="ECO:0007669"/>
    <property type="project" value="UniProtKB-KW"/>
</dbReference>
<feature type="site" description="Interaction with tRNA" evidence="9">
    <location>
        <position position="349"/>
    </location>
</feature>
<dbReference type="HOGENOM" id="CLU_035188_0_0_0"/>
<dbReference type="NCBIfam" id="TIGR00420">
    <property type="entry name" value="trmU"/>
    <property type="match status" value="1"/>
</dbReference>
<evidence type="ECO:0000256" key="9">
    <source>
        <dbReference type="HAMAP-Rule" id="MF_00144"/>
    </source>
</evidence>
<dbReference type="GO" id="GO:0103016">
    <property type="term" value="F:tRNA-uridine 2-sulfurtransferase activity"/>
    <property type="evidence" value="ECO:0007669"/>
    <property type="project" value="UniProtKB-EC"/>
</dbReference>
<keyword evidence="4 9" id="KW-0547">Nucleotide-binding</keyword>
<evidence type="ECO:0000256" key="4">
    <source>
        <dbReference type="ARBA" id="ARBA00022741"/>
    </source>
</evidence>
<dbReference type="InterPro" id="IPR046885">
    <property type="entry name" value="MnmA-like_C"/>
</dbReference>
<dbReference type="FunFam" id="2.30.30.280:FF:000001">
    <property type="entry name" value="tRNA-specific 2-thiouridylase MnmA"/>
    <property type="match status" value="1"/>
</dbReference>
<evidence type="ECO:0000256" key="5">
    <source>
        <dbReference type="ARBA" id="ARBA00022840"/>
    </source>
</evidence>
<feature type="domain" description="tRNA-specific 2-thiouridylase MnmA-like central" evidence="11">
    <location>
        <begin position="215"/>
        <end position="278"/>
    </location>
</feature>
<dbReference type="Gene3D" id="2.40.30.10">
    <property type="entry name" value="Translation factors"/>
    <property type="match status" value="1"/>
</dbReference>
<dbReference type="GO" id="GO:0005524">
    <property type="term" value="F:ATP binding"/>
    <property type="evidence" value="ECO:0007669"/>
    <property type="project" value="UniProtKB-KW"/>
</dbReference>
<evidence type="ECO:0000256" key="3">
    <source>
        <dbReference type="ARBA" id="ARBA00022694"/>
    </source>
</evidence>
<reference evidence="12 13" key="1">
    <citation type="submission" date="2009-09" db="EMBL/GenBank/DDBJ databases">
        <authorList>
            <person name="Weinstock G."/>
            <person name="Sodergren E."/>
            <person name="Clifton S."/>
            <person name="Fulton L."/>
            <person name="Fulton B."/>
            <person name="Courtney L."/>
            <person name="Fronick C."/>
            <person name="Harrison M."/>
            <person name="Strong C."/>
            <person name="Farmer C."/>
            <person name="Delahaunty K."/>
            <person name="Markovic C."/>
            <person name="Hall O."/>
            <person name="Minx P."/>
            <person name="Tomlinson C."/>
            <person name="Mitreva M."/>
            <person name="Nelson J."/>
            <person name="Hou S."/>
            <person name="Wollam A."/>
            <person name="Pepin K.H."/>
            <person name="Johnson M."/>
            <person name="Bhonagiri V."/>
            <person name="Nash W.E."/>
            <person name="Warren W."/>
            <person name="Chinwalla A."/>
            <person name="Mardis E.R."/>
            <person name="Wilson R.K."/>
        </authorList>
    </citation>
    <scope>NUCLEOTIDE SEQUENCE [LARGE SCALE GENOMIC DNA]</scope>
    <source>
        <strain evidence="12 13">F0254</strain>
    </source>
</reference>
<dbReference type="InterPro" id="IPR014729">
    <property type="entry name" value="Rossmann-like_a/b/a_fold"/>
</dbReference>
<dbReference type="GO" id="GO:0002143">
    <property type="term" value="P:tRNA wobble position uridine thiolation"/>
    <property type="evidence" value="ECO:0007669"/>
    <property type="project" value="TreeGrafter"/>
</dbReference>
<keyword evidence="2 9" id="KW-0808">Transferase</keyword>
<keyword evidence="7" id="KW-1015">Disulfide bond</keyword>
<dbReference type="STRING" id="634994.GCWU000323_01141"/>
<comment type="caution">
    <text evidence="12">The sequence shown here is derived from an EMBL/GenBank/DDBJ whole genome shotgun (WGS) entry which is preliminary data.</text>
</comment>
<dbReference type="Proteomes" id="UP000006233">
    <property type="component" value="Unassembled WGS sequence"/>
</dbReference>
<protein>
    <recommendedName>
        <fullName evidence="9">tRNA-specific 2-thiouridylase MnmA</fullName>
        <ecNumber evidence="9">2.8.1.13</ecNumber>
    </recommendedName>
</protein>
<dbReference type="InterPro" id="IPR023382">
    <property type="entry name" value="MnmA-like_central_sf"/>
</dbReference>
<evidence type="ECO:0000256" key="1">
    <source>
        <dbReference type="ARBA" id="ARBA00022555"/>
    </source>
</evidence>
<keyword evidence="9" id="KW-0963">Cytoplasm</keyword>
<dbReference type="SUPFAM" id="SSF52402">
    <property type="entry name" value="Adenine nucleotide alpha hydrolases-like"/>
    <property type="match status" value="1"/>
</dbReference>
<keyword evidence="6 9" id="KW-0694">RNA-binding</keyword>
<evidence type="ECO:0000259" key="11">
    <source>
        <dbReference type="Pfam" id="PF20259"/>
    </source>
</evidence>
<feature type="active site" description="Nucleophile" evidence="9">
    <location>
        <position position="113"/>
    </location>
</feature>
<feature type="domain" description="tRNA-specific 2-thiouridylase MnmA-like C-terminal" evidence="10">
    <location>
        <begin position="289"/>
        <end position="365"/>
    </location>
</feature>
<evidence type="ECO:0000256" key="2">
    <source>
        <dbReference type="ARBA" id="ARBA00022679"/>
    </source>
</evidence>
<dbReference type="InterPro" id="IPR046884">
    <property type="entry name" value="MnmA-like_central"/>
</dbReference>
<proteinExistence type="inferred from homology"/>
<dbReference type="PANTHER" id="PTHR11933">
    <property type="entry name" value="TRNA 5-METHYLAMINOMETHYL-2-THIOURIDYLATE -METHYLTRANSFERASE"/>
    <property type="match status" value="1"/>
</dbReference>
<keyword evidence="5 9" id="KW-0067">ATP-binding</keyword>
<feature type="active site" description="Cysteine persulfide intermediate" evidence="9">
    <location>
        <position position="206"/>
    </location>
</feature>
<comment type="subcellular location">
    <subcellularLocation>
        <location evidence="9">Cytoplasm</location>
    </subcellularLocation>
</comment>
<dbReference type="HAMAP" id="MF_00144">
    <property type="entry name" value="tRNA_thiouridyl_MnmA"/>
    <property type="match status" value="1"/>
</dbReference>
<keyword evidence="1 9" id="KW-0820">tRNA-binding</keyword>
<evidence type="ECO:0000313" key="13">
    <source>
        <dbReference type="Proteomes" id="UP000006233"/>
    </source>
</evidence>
<dbReference type="GO" id="GO:0000049">
    <property type="term" value="F:tRNA binding"/>
    <property type="evidence" value="ECO:0007669"/>
    <property type="project" value="UniProtKB-KW"/>
</dbReference>
<evidence type="ECO:0000256" key="7">
    <source>
        <dbReference type="ARBA" id="ARBA00023157"/>
    </source>
</evidence>
<feature type="binding site" evidence="9">
    <location>
        <begin position="19"/>
        <end position="26"/>
    </location>
    <ligand>
        <name>ATP</name>
        <dbReference type="ChEBI" id="CHEBI:30616"/>
    </ligand>
</feature>
<comment type="function">
    <text evidence="9">Catalyzes the 2-thiolation of uridine at the wobble position (U34) of tRNA, leading to the formation of s(2)U34.</text>
</comment>
<comment type="caution">
    <text evidence="9">Lacks conserved residue(s) required for the propagation of feature annotation.</text>
</comment>
<dbReference type="Gene3D" id="2.30.30.280">
    <property type="entry name" value="Adenine nucleotide alpha hydrolases-like domains"/>
    <property type="match status" value="1"/>
</dbReference>
<dbReference type="AlphaFoldDB" id="C9MX69"/>
<dbReference type="EMBL" id="ACVB02000008">
    <property type="protein sequence ID" value="EEX75085.1"/>
    <property type="molecule type" value="Genomic_DNA"/>
</dbReference>
<dbReference type="CDD" id="cd01998">
    <property type="entry name" value="MnmA_TRMU-like"/>
    <property type="match status" value="1"/>
</dbReference>
<accession>C9MX69</accession>
<dbReference type="PANTHER" id="PTHR11933:SF5">
    <property type="entry name" value="MITOCHONDRIAL TRNA-SPECIFIC 2-THIOURIDYLASE 1"/>
    <property type="match status" value="1"/>
</dbReference>
<dbReference type="GO" id="GO:0032259">
    <property type="term" value="P:methylation"/>
    <property type="evidence" value="ECO:0007669"/>
    <property type="project" value="UniProtKB-KW"/>
</dbReference>
<comment type="catalytic activity">
    <reaction evidence="8 9">
        <text>S-sulfanyl-L-cysteinyl-[protein] + uridine(34) in tRNA + AH2 + ATP = 2-thiouridine(34) in tRNA + L-cysteinyl-[protein] + A + AMP + diphosphate + H(+)</text>
        <dbReference type="Rhea" id="RHEA:47032"/>
        <dbReference type="Rhea" id="RHEA-COMP:10131"/>
        <dbReference type="Rhea" id="RHEA-COMP:11726"/>
        <dbReference type="Rhea" id="RHEA-COMP:11727"/>
        <dbReference type="Rhea" id="RHEA-COMP:11728"/>
        <dbReference type="ChEBI" id="CHEBI:13193"/>
        <dbReference type="ChEBI" id="CHEBI:15378"/>
        <dbReference type="ChEBI" id="CHEBI:17499"/>
        <dbReference type="ChEBI" id="CHEBI:29950"/>
        <dbReference type="ChEBI" id="CHEBI:30616"/>
        <dbReference type="ChEBI" id="CHEBI:33019"/>
        <dbReference type="ChEBI" id="CHEBI:61963"/>
        <dbReference type="ChEBI" id="CHEBI:65315"/>
        <dbReference type="ChEBI" id="CHEBI:87170"/>
        <dbReference type="ChEBI" id="CHEBI:456215"/>
        <dbReference type="EC" id="2.8.1.13"/>
    </reaction>
</comment>
<dbReference type="Pfam" id="PF03054">
    <property type="entry name" value="tRNA_Me_trans"/>
    <property type="match status" value="1"/>
</dbReference>
<evidence type="ECO:0000313" key="12">
    <source>
        <dbReference type="EMBL" id="EEX75085.1"/>
    </source>
</evidence>
<sequence>MRKKYEMNKKLDEKKVVVGMSGGIDSSVAALLLKQQGYEVIGVTLKHLPDELSENPGKTCCSLDDINDARYTCYTLGIPHYVLNVVEEFKKDVMEYFIKMYNAGKTPSPCVICDEKVKIKKLLEFADKMGIKYISTGHYSKVSENNMLLWDKNNRKDQTYMLYRLDKDVVERFLFPLAEYEKSEVREIARQNGVHTHNKPDSQGICFAPNGYIPFLKKVLGNDVKKGNFVDKNGKIIGEHIGYQFYTVGQRRGLGLNLGKPFFVLELRPETNEVVVGDFEELLIKEIEVINRKFHYDLKEIIGKKLTARPRFSSKGVVGKLKLLKSEKSNENRIIFEFDEKTHENSEGQHIVFYLDNEIVGGGEIKIFDKI</sequence>
<feature type="binding site" evidence="9">
    <location>
        <position position="137"/>
    </location>
    <ligand>
        <name>ATP</name>
        <dbReference type="ChEBI" id="CHEBI:30616"/>
    </ligand>
</feature>
<keyword evidence="12" id="KW-0489">Methyltransferase</keyword>
<comment type="similarity">
    <text evidence="9">Belongs to the MnmA/TRMU family.</text>
</comment>
<dbReference type="NCBIfam" id="NF001138">
    <property type="entry name" value="PRK00143.1"/>
    <property type="match status" value="1"/>
</dbReference>